<dbReference type="Gene3D" id="1.10.150.240">
    <property type="entry name" value="Putative phosphatase, domain 2"/>
    <property type="match status" value="1"/>
</dbReference>
<dbReference type="InterPro" id="IPR051600">
    <property type="entry name" value="Beta-PGM-like"/>
</dbReference>
<dbReference type="NCBIfam" id="TIGR01509">
    <property type="entry name" value="HAD-SF-IA-v3"/>
    <property type="match status" value="1"/>
</dbReference>
<dbReference type="EC" id="5.4.2.6" evidence="9"/>
<dbReference type="NCBIfam" id="TIGR02009">
    <property type="entry name" value="PGMB-YQAB-SF"/>
    <property type="match status" value="1"/>
</dbReference>
<comment type="similarity">
    <text evidence="2">Belongs to the HAD-like hydrolase superfamily. CbbY/CbbZ/Gph/YieH family.</text>
</comment>
<evidence type="ECO:0000256" key="1">
    <source>
        <dbReference type="ARBA" id="ARBA00001946"/>
    </source>
</evidence>
<accession>A0ABS7CXC6</accession>
<dbReference type="InterPro" id="IPR036412">
    <property type="entry name" value="HAD-like_sf"/>
</dbReference>
<evidence type="ECO:0000256" key="4">
    <source>
        <dbReference type="ARBA" id="ARBA00022723"/>
    </source>
</evidence>
<dbReference type="InterPro" id="IPR023198">
    <property type="entry name" value="PGP-like_dom2"/>
</dbReference>
<dbReference type="SFLD" id="SFLDG01129">
    <property type="entry name" value="C1.5:_HAD__Beta-PGM__Phosphata"/>
    <property type="match status" value="1"/>
</dbReference>
<evidence type="ECO:0000256" key="6">
    <source>
        <dbReference type="ARBA" id="ARBA00023235"/>
    </source>
</evidence>
<keyword evidence="5" id="KW-0460">Magnesium</keyword>
<evidence type="ECO:0000256" key="2">
    <source>
        <dbReference type="ARBA" id="ARBA00006171"/>
    </source>
</evidence>
<keyword evidence="4" id="KW-0479">Metal-binding</keyword>
<dbReference type="Pfam" id="PF00702">
    <property type="entry name" value="Hydrolase"/>
    <property type="match status" value="1"/>
</dbReference>
<comment type="caution">
    <text evidence="11">The sequence shown here is derived from an EMBL/GenBank/DDBJ whole genome shotgun (WGS) entry which is preliminary data.</text>
</comment>
<evidence type="ECO:0000256" key="10">
    <source>
        <dbReference type="ARBA" id="ARBA00044991"/>
    </source>
</evidence>
<protein>
    <recommendedName>
        <fullName evidence="10">Beta-phosphoglucomutase</fullName>
        <ecNumber evidence="9">5.4.2.6</ecNumber>
    </recommendedName>
</protein>
<keyword evidence="3" id="KW-0597">Phosphoprotein</keyword>
<dbReference type="SUPFAM" id="SSF56784">
    <property type="entry name" value="HAD-like"/>
    <property type="match status" value="1"/>
</dbReference>
<keyword evidence="12" id="KW-1185">Reference proteome</keyword>
<gene>
    <name evidence="11" type="ORF">K0O23_15520</name>
</gene>
<keyword evidence="6" id="KW-0413">Isomerase</keyword>
<evidence type="ECO:0000313" key="12">
    <source>
        <dbReference type="Proteomes" id="UP000813018"/>
    </source>
</evidence>
<name>A0ABS7CXC6_9BACT</name>
<dbReference type="PANTHER" id="PTHR46193:SF18">
    <property type="entry name" value="HEXITOL PHOSPHATASE B"/>
    <property type="match status" value="1"/>
</dbReference>
<dbReference type="PANTHER" id="PTHR46193">
    <property type="entry name" value="6-PHOSPHOGLUCONATE PHOSPHATASE"/>
    <property type="match status" value="1"/>
</dbReference>
<comment type="catalytic activity">
    <reaction evidence="8">
        <text>beta-D-glucose 1-phosphate = beta-D-glucose 6-phosphate</text>
        <dbReference type="Rhea" id="RHEA:20113"/>
        <dbReference type="ChEBI" id="CHEBI:57684"/>
        <dbReference type="ChEBI" id="CHEBI:58247"/>
        <dbReference type="EC" id="5.4.2.6"/>
    </reaction>
</comment>
<comment type="cofactor">
    <cofactor evidence="1">
        <name>Mg(2+)</name>
        <dbReference type="ChEBI" id="CHEBI:18420"/>
    </cofactor>
</comment>
<evidence type="ECO:0000256" key="5">
    <source>
        <dbReference type="ARBA" id="ARBA00022842"/>
    </source>
</evidence>
<dbReference type="InterPro" id="IPR010976">
    <property type="entry name" value="B-phosphoglucomutase_hydrolase"/>
</dbReference>
<reference evidence="11 12" key="1">
    <citation type="journal article" date="2016" name="Int. J. Syst. Evol. Microbiol.">
        <title>Pontibacter aydingkolensis sp. nov., isolated from soil of a salt lake.</title>
        <authorList>
            <person name="Osman G."/>
            <person name="Zhang T."/>
            <person name="Lou K."/>
            <person name="Gao Y."/>
            <person name="Chang W."/>
            <person name="Lin Q."/>
            <person name="Yang H.M."/>
            <person name="Huo X.D."/>
            <person name="Wang N."/>
        </authorList>
    </citation>
    <scope>NUCLEOTIDE SEQUENCE [LARGE SCALE GENOMIC DNA]</scope>
    <source>
        <strain evidence="11 12">KACC 19255</strain>
    </source>
</reference>
<dbReference type="Gene3D" id="3.40.50.1000">
    <property type="entry name" value="HAD superfamily/HAD-like"/>
    <property type="match status" value="1"/>
</dbReference>
<dbReference type="EMBL" id="JAHYXK010000015">
    <property type="protein sequence ID" value="MBW7468485.1"/>
    <property type="molecule type" value="Genomic_DNA"/>
</dbReference>
<dbReference type="SFLD" id="SFLDS00003">
    <property type="entry name" value="Haloacid_Dehalogenase"/>
    <property type="match status" value="1"/>
</dbReference>
<evidence type="ECO:0000256" key="7">
    <source>
        <dbReference type="ARBA" id="ARBA00023277"/>
    </source>
</evidence>
<dbReference type="InterPro" id="IPR023214">
    <property type="entry name" value="HAD_sf"/>
</dbReference>
<keyword evidence="11" id="KW-0378">Hydrolase</keyword>
<dbReference type="GO" id="GO:0016787">
    <property type="term" value="F:hydrolase activity"/>
    <property type="evidence" value="ECO:0007669"/>
    <property type="project" value="UniProtKB-KW"/>
</dbReference>
<dbReference type="RefSeq" id="WP_219878358.1">
    <property type="nucleotide sequence ID" value="NZ_JAHYXK010000015.1"/>
</dbReference>
<sequence>MEKSIEQLLSEKNIKALILDLDGVITQTAQVHANAWKRMFDDYLAERAARDGKVYPPLEIATDYRQYIDGIPRYDGVRNFLASRDIILPEGNPEDEAGKETVAGLGNLKNLYFQELVKQGGVKLYPDTIAWLKQQRKAGKKTAVISASKNCKTILAAAKIEHLFDARVDGVEAIKLNLKGKPAPDVFVEAARQLKVSPEETAIFEDAIAGVQAGKAGGFALVVGVDRTGNPSELLEHGATVALQKFPISNT</sequence>
<evidence type="ECO:0000256" key="9">
    <source>
        <dbReference type="ARBA" id="ARBA00044968"/>
    </source>
</evidence>
<organism evidence="11 12">
    <name type="scientific">Pontibacter aydingkolensis</name>
    <dbReference type="NCBI Taxonomy" id="1911536"/>
    <lineage>
        <taxon>Bacteria</taxon>
        <taxon>Pseudomonadati</taxon>
        <taxon>Bacteroidota</taxon>
        <taxon>Cytophagia</taxon>
        <taxon>Cytophagales</taxon>
        <taxon>Hymenobacteraceae</taxon>
        <taxon>Pontibacter</taxon>
    </lineage>
</organism>
<evidence type="ECO:0000256" key="3">
    <source>
        <dbReference type="ARBA" id="ARBA00022553"/>
    </source>
</evidence>
<evidence type="ECO:0000256" key="8">
    <source>
        <dbReference type="ARBA" id="ARBA00044926"/>
    </source>
</evidence>
<dbReference type="Proteomes" id="UP000813018">
    <property type="component" value="Unassembled WGS sequence"/>
</dbReference>
<proteinExistence type="inferred from homology"/>
<dbReference type="InterPro" id="IPR006439">
    <property type="entry name" value="HAD-SF_hydro_IA"/>
</dbReference>
<keyword evidence="7" id="KW-0119">Carbohydrate metabolism</keyword>
<evidence type="ECO:0000313" key="11">
    <source>
        <dbReference type="EMBL" id="MBW7468485.1"/>
    </source>
</evidence>